<protein>
    <recommendedName>
        <fullName evidence="4">Putative pterin-4-alpha-carbinolamine dehydratase</fullName>
        <shortName evidence="4">PHS</shortName>
        <ecNumber evidence="4">4.2.1.96</ecNumber>
    </recommendedName>
    <alternativeName>
        <fullName evidence="4">4-alpha-hydroxy-tetrahydropterin dehydratase</fullName>
    </alternativeName>
    <alternativeName>
        <fullName evidence="4">Pterin carbinolamine dehydratase</fullName>
        <shortName evidence="4">PCD</shortName>
    </alternativeName>
</protein>
<comment type="similarity">
    <text evidence="2 4">Belongs to the pterin-4-alpha-carbinolamine dehydratase family.</text>
</comment>
<dbReference type="SUPFAM" id="SSF55248">
    <property type="entry name" value="PCD-like"/>
    <property type="match status" value="1"/>
</dbReference>
<dbReference type="GO" id="GO:0006729">
    <property type="term" value="P:tetrahydrobiopterin biosynthetic process"/>
    <property type="evidence" value="ECO:0007669"/>
    <property type="project" value="InterPro"/>
</dbReference>
<dbReference type="Proteomes" id="UP000753908">
    <property type="component" value="Unassembled WGS sequence"/>
</dbReference>
<keyword evidence="3 4" id="KW-0456">Lyase</keyword>
<evidence type="ECO:0000256" key="2">
    <source>
        <dbReference type="ARBA" id="ARBA00006472"/>
    </source>
</evidence>
<dbReference type="PANTHER" id="PTHR12599:SF0">
    <property type="entry name" value="PTERIN-4-ALPHA-CARBINOLAMINE DEHYDRATASE"/>
    <property type="match status" value="1"/>
</dbReference>
<comment type="caution">
    <text evidence="5">The sequence shown here is derived from an EMBL/GenBank/DDBJ whole genome shotgun (WGS) entry which is preliminary data.</text>
</comment>
<comment type="catalytic activity">
    <reaction evidence="1 4">
        <text>(4aS,6R)-4a-hydroxy-L-erythro-5,6,7,8-tetrahydrobiopterin = (6R)-L-erythro-6,7-dihydrobiopterin + H2O</text>
        <dbReference type="Rhea" id="RHEA:11920"/>
        <dbReference type="ChEBI" id="CHEBI:15377"/>
        <dbReference type="ChEBI" id="CHEBI:15642"/>
        <dbReference type="ChEBI" id="CHEBI:43120"/>
        <dbReference type="EC" id="4.2.1.96"/>
    </reaction>
</comment>
<reference evidence="5" key="2">
    <citation type="journal article" date="2022" name="Microbiol. Resour. Announc.">
        <title>Metagenome Sequencing to Explore Phylogenomics of Terrestrial Cyanobacteria.</title>
        <authorList>
            <person name="Ward R.D."/>
            <person name="Stajich J.E."/>
            <person name="Johansen J.R."/>
            <person name="Huntemann M."/>
            <person name="Clum A."/>
            <person name="Foster B."/>
            <person name="Foster B."/>
            <person name="Roux S."/>
            <person name="Palaniappan K."/>
            <person name="Varghese N."/>
            <person name="Mukherjee S."/>
            <person name="Reddy T.B.K."/>
            <person name="Daum C."/>
            <person name="Copeland A."/>
            <person name="Chen I.A."/>
            <person name="Ivanova N.N."/>
            <person name="Kyrpides N.C."/>
            <person name="Shapiro N."/>
            <person name="Eloe-Fadrosh E.A."/>
            <person name="Pietrasiak N."/>
        </authorList>
    </citation>
    <scope>NUCLEOTIDE SEQUENCE</scope>
    <source>
        <strain evidence="5">CPER-KK1</strain>
    </source>
</reference>
<dbReference type="HAMAP" id="MF_00434">
    <property type="entry name" value="Pterin_4_alpha"/>
    <property type="match status" value="1"/>
</dbReference>
<name>A0A951PIK2_9CYAN</name>
<evidence type="ECO:0000256" key="3">
    <source>
        <dbReference type="ARBA" id="ARBA00023239"/>
    </source>
</evidence>
<dbReference type="CDD" id="cd00488">
    <property type="entry name" value="PCD_DCoH"/>
    <property type="match status" value="1"/>
</dbReference>
<proteinExistence type="inferred from homology"/>
<dbReference type="AlphaFoldDB" id="A0A951PIK2"/>
<dbReference type="PANTHER" id="PTHR12599">
    <property type="entry name" value="PTERIN-4-ALPHA-CARBINOLAMINE DEHYDRATASE"/>
    <property type="match status" value="1"/>
</dbReference>
<dbReference type="NCBIfam" id="NF002017">
    <property type="entry name" value="PRK00823.1-2"/>
    <property type="match status" value="1"/>
</dbReference>
<dbReference type="EC" id="4.2.1.96" evidence="4"/>
<dbReference type="InterPro" id="IPR036428">
    <property type="entry name" value="PCD_sf"/>
</dbReference>
<dbReference type="EMBL" id="JAHHIF010000005">
    <property type="protein sequence ID" value="MBW4543874.1"/>
    <property type="molecule type" value="Genomic_DNA"/>
</dbReference>
<dbReference type="Gene3D" id="3.30.1360.20">
    <property type="entry name" value="Transcriptional coactivator/pterin dehydratase"/>
    <property type="match status" value="1"/>
</dbReference>
<evidence type="ECO:0000313" key="5">
    <source>
        <dbReference type="EMBL" id="MBW4543874.1"/>
    </source>
</evidence>
<accession>A0A951PIK2</accession>
<evidence type="ECO:0000313" key="6">
    <source>
        <dbReference type="Proteomes" id="UP000753908"/>
    </source>
</evidence>
<dbReference type="Pfam" id="PF01329">
    <property type="entry name" value="Pterin_4a"/>
    <property type="match status" value="1"/>
</dbReference>
<sequence length="122" mass="13539">MQLGFITASLILVLANSTDATEVLETQTHLLSQTQVSKHMENLPGWTIENQQLCRTYQFKDFVEAINFVNRLVEPAETAGHHPDIAISYNKVSISLTTHDAGGLTQKDFDLAKIISQLSTQP</sequence>
<organism evidence="5 6">
    <name type="scientific">Symplocastrum torsivum CPER-KK1</name>
    <dbReference type="NCBI Taxonomy" id="450513"/>
    <lineage>
        <taxon>Bacteria</taxon>
        <taxon>Bacillati</taxon>
        <taxon>Cyanobacteriota</taxon>
        <taxon>Cyanophyceae</taxon>
        <taxon>Oscillatoriophycideae</taxon>
        <taxon>Oscillatoriales</taxon>
        <taxon>Microcoleaceae</taxon>
        <taxon>Symplocastrum</taxon>
    </lineage>
</organism>
<reference evidence="5" key="1">
    <citation type="submission" date="2021-05" db="EMBL/GenBank/DDBJ databases">
        <authorList>
            <person name="Pietrasiak N."/>
            <person name="Ward R."/>
            <person name="Stajich J.E."/>
            <person name="Kurbessoian T."/>
        </authorList>
    </citation>
    <scope>NUCLEOTIDE SEQUENCE</scope>
    <source>
        <strain evidence="5">CPER-KK1</strain>
    </source>
</reference>
<evidence type="ECO:0000256" key="1">
    <source>
        <dbReference type="ARBA" id="ARBA00001554"/>
    </source>
</evidence>
<gene>
    <name evidence="5" type="ORF">KME25_05455</name>
</gene>
<dbReference type="InterPro" id="IPR001533">
    <property type="entry name" value="Pterin_deHydtase"/>
</dbReference>
<dbReference type="GO" id="GO:0008124">
    <property type="term" value="F:4-alpha-hydroxytetrahydrobiopterin dehydratase activity"/>
    <property type="evidence" value="ECO:0007669"/>
    <property type="project" value="UniProtKB-UniRule"/>
</dbReference>
<evidence type="ECO:0000256" key="4">
    <source>
        <dbReference type="HAMAP-Rule" id="MF_00434"/>
    </source>
</evidence>